<organism evidence="3 4">
    <name type="scientific">Elizabethkingia anophelis R26</name>
    <dbReference type="NCBI Taxonomy" id="1246994"/>
    <lineage>
        <taxon>Bacteria</taxon>
        <taxon>Pseudomonadati</taxon>
        <taxon>Bacteroidota</taxon>
        <taxon>Flavobacteriia</taxon>
        <taxon>Flavobacteriales</taxon>
        <taxon>Weeksellaceae</taxon>
        <taxon>Elizabethkingia</taxon>
    </lineage>
</organism>
<name>A0ABN5BQB0_9FLAO</name>
<evidence type="ECO:0000313" key="4">
    <source>
        <dbReference type="Proteomes" id="UP000190057"/>
    </source>
</evidence>
<dbReference type="Gene3D" id="2.160.10.10">
    <property type="entry name" value="Hexapeptide repeat proteins"/>
    <property type="match status" value="1"/>
</dbReference>
<dbReference type="GeneID" id="56684366"/>
<protein>
    <submittedName>
        <fullName evidence="3">Serine acetyltransferase</fullName>
    </submittedName>
</protein>
<dbReference type="Gene3D" id="3.40.50.20">
    <property type="match status" value="1"/>
</dbReference>
<reference evidence="3 4" key="1">
    <citation type="submission" date="2017-09" db="EMBL/GenBank/DDBJ databases">
        <title>Complete circularized genomes of four mosquito-derived Elizabethkingia anophelis isolates.</title>
        <authorList>
            <person name="Nicholson A.C."/>
            <person name="Xu J."/>
        </authorList>
    </citation>
    <scope>NUCLEOTIDE SEQUENCE [LARGE SCALE GENOMIC DNA]</scope>
    <source>
        <strain evidence="3 4">R26</strain>
    </source>
</reference>
<accession>A0ABN5BQB0</accession>
<evidence type="ECO:0000313" key="3">
    <source>
        <dbReference type="EMBL" id="ATC36123.1"/>
    </source>
</evidence>
<comment type="similarity">
    <text evidence="1">Belongs to the transferase hexapeptide repeat family.</text>
</comment>
<keyword evidence="4" id="KW-1185">Reference proteome</keyword>
<dbReference type="PANTHER" id="PTHR43300">
    <property type="entry name" value="ACETYLTRANSFERASE"/>
    <property type="match status" value="1"/>
</dbReference>
<dbReference type="CDD" id="cd03360">
    <property type="entry name" value="LbH_AT_putative"/>
    <property type="match status" value="1"/>
</dbReference>
<dbReference type="Pfam" id="PF17836">
    <property type="entry name" value="PglD_N"/>
    <property type="match status" value="1"/>
</dbReference>
<dbReference type="Proteomes" id="UP000190057">
    <property type="component" value="Chromosome"/>
</dbReference>
<proteinExistence type="inferred from homology"/>
<gene>
    <name evidence="3" type="ORF">BAZ09_007785</name>
</gene>
<dbReference type="RefSeq" id="WP_009087023.1">
    <property type="nucleotide sequence ID" value="NZ_ANIW01000049.1"/>
</dbReference>
<feature type="domain" description="PglD N-terminal" evidence="2">
    <location>
        <begin position="4"/>
        <end position="85"/>
    </location>
</feature>
<dbReference type="InterPro" id="IPR041561">
    <property type="entry name" value="PglD_N"/>
</dbReference>
<dbReference type="SUPFAM" id="SSF51161">
    <property type="entry name" value="Trimeric LpxA-like enzymes"/>
    <property type="match status" value="1"/>
</dbReference>
<dbReference type="InterPro" id="IPR011004">
    <property type="entry name" value="Trimer_LpxA-like_sf"/>
</dbReference>
<evidence type="ECO:0000259" key="2">
    <source>
        <dbReference type="Pfam" id="PF17836"/>
    </source>
</evidence>
<dbReference type="PANTHER" id="PTHR43300:SF7">
    <property type="entry name" value="UDP-N-ACETYLBACILLOSAMINE N-ACETYLTRANSFERASE"/>
    <property type="match status" value="1"/>
</dbReference>
<evidence type="ECO:0000256" key="1">
    <source>
        <dbReference type="ARBA" id="ARBA00007274"/>
    </source>
</evidence>
<sequence length="214" mass="23860">MKDLYLIGAGGFSTEIIHLVELIHKDKKKWQSLFLLDETIEPNTKELRGIKVVGGLEVIREIDYEIDVVVTINNTIARKRIIESLQSNANINFPNLVSPYTIIDEENLNIGCGNIIMHYVILSTHLHIGNFNTFNSYTGIGHDCKIGDFNSFGPRVAISGNVIIGDLNDFGVNSTVLQKKTIGCNNQIWLNTSITKNIKNDGTYFGIPAKKVQL</sequence>
<dbReference type="EMBL" id="CP023401">
    <property type="protein sequence ID" value="ATC36123.1"/>
    <property type="molecule type" value="Genomic_DNA"/>
</dbReference>
<dbReference type="InterPro" id="IPR020019">
    <property type="entry name" value="AcTrfase_PglD-like"/>
</dbReference>
<dbReference type="InterPro" id="IPR050179">
    <property type="entry name" value="Trans_hexapeptide_repeat"/>
</dbReference>